<sequence length="231" mass="26332">MSSRIYQSRFSQPIGAGGFASHTASAFETNPVRYHNQEGVSLSFPTDGTYRPHHFEVVESFRRNPDKFLNTSFRLAFSKPLHSVRSIELMELNIPNVAATPPAHREYLLLFGLYNGVTGLFEPQRNLHHNGPYHSMISDDHYDPSVDRTTNPAWSFALSTPLCDYAIFRGHYDSAAVLQWADVSDFRRTMFFPSPIDLAYLEFTLMDPLGNLYDMDPADEWSTTLQIDSQQ</sequence>
<name>A0A6C0IV31_9ZZZZ</name>
<accession>A0A6C0IV31</accession>
<dbReference type="EMBL" id="MN740272">
    <property type="protein sequence ID" value="QHT97141.1"/>
    <property type="molecule type" value="Genomic_DNA"/>
</dbReference>
<reference evidence="1" key="1">
    <citation type="journal article" date="2020" name="Nature">
        <title>Giant virus diversity and host interactions through global metagenomics.</title>
        <authorList>
            <person name="Schulz F."/>
            <person name="Roux S."/>
            <person name="Paez-Espino D."/>
            <person name="Jungbluth S."/>
            <person name="Walsh D.A."/>
            <person name="Denef V.J."/>
            <person name="McMahon K.D."/>
            <person name="Konstantinidis K.T."/>
            <person name="Eloe-Fadrosh E.A."/>
            <person name="Kyrpides N.C."/>
            <person name="Woyke T."/>
        </authorList>
    </citation>
    <scope>NUCLEOTIDE SEQUENCE</scope>
    <source>
        <strain evidence="1">GVMAG-M-3300024510-1</strain>
    </source>
</reference>
<proteinExistence type="predicted"/>
<protein>
    <submittedName>
        <fullName evidence="1">Uncharacterized protein</fullName>
    </submittedName>
</protein>
<evidence type="ECO:0000313" key="1">
    <source>
        <dbReference type="EMBL" id="QHT97141.1"/>
    </source>
</evidence>
<organism evidence="1">
    <name type="scientific">viral metagenome</name>
    <dbReference type="NCBI Taxonomy" id="1070528"/>
    <lineage>
        <taxon>unclassified sequences</taxon>
        <taxon>metagenomes</taxon>
        <taxon>organismal metagenomes</taxon>
    </lineage>
</organism>
<dbReference type="AlphaFoldDB" id="A0A6C0IV31"/>